<evidence type="ECO:0000313" key="2">
    <source>
        <dbReference type="EMBL" id="SVB21228.1"/>
    </source>
</evidence>
<feature type="transmembrane region" description="Helical" evidence="1">
    <location>
        <begin position="35"/>
        <end position="53"/>
    </location>
</feature>
<proteinExistence type="predicted"/>
<keyword evidence="1" id="KW-0812">Transmembrane</keyword>
<gene>
    <name evidence="2" type="ORF">METZ01_LOCUS174082</name>
</gene>
<name>A0A382C560_9ZZZZ</name>
<keyword evidence="1" id="KW-0472">Membrane</keyword>
<evidence type="ECO:0000256" key="1">
    <source>
        <dbReference type="SAM" id="Phobius"/>
    </source>
</evidence>
<dbReference type="EMBL" id="UINC01032867">
    <property type="protein sequence ID" value="SVB21228.1"/>
    <property type="molecule type" value="Genomic_DNA"/>
</dbReference>
<keyword evidence="1" id="KW-1133">Transmembrane helix</keyword>
<sequence>MNFNNEQLPWYLIIGGALVLVIRLIWKILISYMTALDWLALIAIIIGTVLLVMGNSEGKSGNSA</sequence>
<accession>A0A382C560</accession>
<dbReference type="AlphaFoldDB" id="A0A382C560"/>
<feature type="transmembrane region" description="Helical" evidence="1">
    <location>
        <begin position="9"/>
        <end position="29"/>
    </location>
</feature>
<protein>
    <submittedName>
        <fullName evidence="2">Uncharacterized protein</fullName>
    </submittedName>
</protein>
<reference evidence="2" key="1">
    <citation type="submission" date="2018-05" db="EMBL/GenBank/DDBJ databases">
        <authorList>
            <person name="Lanie J.A."/>
            <person name="Ng W.-L."/>
            <person name="Kazmierczak K.M."/>
            <person name="Andrzejewski T.M."/>
            <person name="Davidsen T.M."/>
            <person name="Wayne K.J."/>
            <person name="Tettelin H."/>
            <person name="Glass J.I."/>
            <person name="Rusch D."/>
            <person name="Podicherti R."/>
            <person name="Tsui H.-C.T."/>
            <person name="Winkler M.E."/>
        </authorList>
    </citation>
    <scope>NUCLEOTIDE SEQUENCE</scope>
</reference>
<organism evidence="2">
    <name type="scientific">marine metagenome</name>
    <dbReference type="NCBI Taxonomy" id="408172"/>
    <lineage>
        <taxon>unclassified sequences</taxon>
        <taxon>metagenomes</taxon>
        <taxon>ecological metagenomes</taxon>
    </lineage>
</organism>